<dbReference type="Pfam" id="PF19371">
    <property type="entry name" value="DUF5946"/>
    <property type="match status" value="1"/>
</dbReference>
<keyword evidence="2" id="KW-1185">Reference proteome</keyword>
<protein>
    <submittedName>
        <fullName evidence="1">Uncharacterized protein</fullName>
    </submittedName>
</protein>
<dbReference type="EMBL" id="QMIG01000014">
    <property type="protein sequence ID" value="RAW13126.1"/>
    <property type="molecule type" value="Genomic_DNA"/>
</dbReference>
<dbReference type="Proteomes" id="UP000250462">
    <property type="component" value="Unassembled WGS sequence"/>
</dbReference>
<dbReference type="RefSeq" id="WP_112258896.1">
    <property type="nucleotide sequence ID" value="NZ_QMIG01000014.1"/>
</dbReference>
<evidence type="ECO:0000313" key="2">
    <source>
        <dbReference type="Proteomes" id="UP000250462"/>
    </source>
</evidence>
<sequence>MARSPGVDHCTCGALAGPLGLCMDYYHALLAEEQTDACMYRWHAPVICAYLLQHPDRADATYLDGQFRMLQLYLDQGLDTLLRVTARQAELNRHGRRTGYDMESLAPYAPLPSGGPPEHFDSAFSGLPVTHGSFVFDGYEAYGQRIESIAAATVDAWNAVQN</sequence>
<comment type="caution">
    <text evidence="1">The sequence shown here is derived from an EMBL/GenBank/DDBJ whole genome shotgun (WGS) entry which is preliminary data.</text>
</comment>
<dbReference type="OrthoDB" id="4775362at2"/>
<proteinExistence type="predicted"/>
<organism evidence="1 2">
    <name type="scientific">Phytoactinopolyspora halophila</name>
    <dbReference type="NCBI Taxonomy" id="1981511"/>
    <lineage>
        <taxon>Bacteria</taxon>
        <taxon>Bacillati</taxon>
        <taxon>Actinomycetota</taxon>
        <taxon>Actinomycetes</taxon>
        <taxon>Jiangellales</taxon>
        <taxon>Jiangellaceae</taxon>
        <taxon>Phytoactinopolyspora</taxon>
    </lineage>
</organism>
<gene>
    <name evidence="1" type="ORF">DPM12_13735</name>
</gene>
<reference evidence="1 2" key="1">
    <citation type="submission" date="2018-06" db="EMBL/GenBank/DDBJ databases">
        <title>Phytoactinopolyspora halophila sp. nov., a novel halophilic actinomycete isolated from a saline soil in China.</title>
        <authorList>
            <person name="Tang S.-K."/>
        </authorList>
    </citation>
    <scope>NUCLEOTIDE SEQUENCE [LARGE SCALE GENOMIC DNA]</scope>
    <source>
        <strain evidence="1 2">YIM 96934</strain>
    </source>
</reference>
<dbReference type="InterPro" id="IPR045990">
    <property type="entry name" value="DUF5946"/>
</dbReference>
<evidence type="ECO:0000313" key="1">
    <source>
        <dbReference type="EMBL" id="RAW13126.1"/>
    </source>
</evidence>
<accession>A0A329QLU8</accession>
<name>A0A329QLU8_9ACTN</name>
<dbReference type="AlphaFoldDB" id="A0A329QLU8"/>